<dbReference type="Pfam" id="PF01127">
    <property type="entry name" value="Sdh_cyt"/>
    <property type="match status" value="1"/>
</dbReference>
<dbReference type="GO" id="GO:0016020">
    <property type="term" value="C:membrane"/>
    <property type="evidence" value="ECO:0007669"/>
    <property type="project" value="UniProtKB-SubCell"/>
</dbReference>
<evidence type="ECO:0000256" key="5">
    <source>
        <dbReference type="ARBA" id="ARBA00022617"/>
    </source>
</evidence>
<keyword evidence="7 12" id="KW-0479">Metal-binding</keyword>
<feature type="transmembrane region" description="Helical" evidence="13">
    <location>
        <begin position="27"/>
        <end position="48"/>
    </location>
</feature>
<feature type="transmembrane region" description="Helical" evidence="13">
    <location>
        <begin position="112"/>
        <end position="130"/>
    </location>
</feature>
<accession>A0A2T4VW83</accession>
<evidence type="ECO:0000256" key="4">
    <source>
        <dbReference type="ARBA" id="ARBA00020076"/>
    </source>
</evidence>
<keyword evidence="8 13" id="KW-1133">Transmembrane helix</keyword>
<dbReference type="AlphaFoldDB" id="A0A2T4VW83"/>
<evidence type="ECO:0000256" key="1">
    <source>
        <dbReference type="ARBA" id="ARBA00004050"/>
    </source>
</evidence>
<evidence type="ECO:0000256" key="7">
    <source>
        <dbReference type="ARBA" id="ARBA00022723"/>
    </source>
</evidence>
<dbReference type="EMBL" id="PSQJ01000014">
    <property type="protein sequence ID" value="PTL86044.1"/>
    <property type="molecule type" value="Genomic_DNA"/>
</dbReference>
<gene>
    <name evidence="14" type="primary">sdhC</name>
    <name evidence="14" type="ORF">C4617_05675</name>
</gene>
<dbReference type="GO" id="GO:0046872">
    <property type="term" value="F:metal ion binding"/>
    <property type="evidence" value="ECO:0007669"/>
    <property type="project" value="UniProtKB-KW"/>
</dbReference>
<evidence type="ECO:0000256" key="13">
    <source>
        <dbReference type="SAM" id="Phobius"/>
    </source>
</evidence>
<evidence type="ECO:0000256" key="9">
    <source>
        <dbReference type="ARBA" id="ARBA00023004"/>
    </source>
</evidence>
<dbReference type="Gene3D" id="1.20.1300.10">
    <property type="entry name" value="Fumarate reductase/succinate dehydrogenase, transmembrane subunit"/>
    <property type="match status" value="1"/>
</dbReference>
<sequence length="131" mass="15131">MSNLVNNRPISPHLQIYKLIPTMFVSIAHRISGVVVYFGTVVFVLWFMSLAGGVDKFNVIRYFSDFALFRVCLFLYTWAVIHHMLGGIRYLIWDSGFCFDKHIANRLAKINLVSSVLIVILIYLINIIYLN</sequence>
<keyword evidence="10 13" id="KW-0472">Membrane</keyword>
<evidence type="ECO:0000256" key="8">
    <source>
        <dbReference type="ARBA" id="ARBA00022989"/>
    </source>
</evidence>
<dbReference type="PIRSF" id="PIRSF000178">
    <property type="entry name" value="SDH_cyt_b560"/>
    <property type="match status" value="1"/>
</dbReference>
<name>A0A2T4VW83_9HYPH</name>
<evidence type="ECO:0000313" key="15">
    <source>
        <dbReference type="Proteomes" id="UP000240811"/>
    </source>
</evidence>
<comment type="function">
    <text evidence="1">Membrane-anchoring subunit of succinate dehydrogenase (SDH).</text>
</comment>
<feature type="binding site" description="axial binding residue" evidence="12">
    <location>
        <position position="83"/>
    </location>
    <ligand>
        <name>heme</name>
        <dbReference type="ChEBI" id="CHEBI:30413"/>
        <note>ligand shared with second transmembrane subunit</note>
    </ligand>
    <ligandPart>
        <name>Fe</name>
        <dbReference type="ChEBI" id="CHEBI:18248"/>
    </ligandPart>
</feature>
<feature type="transmembrane region" description="Helical" evidence="13">
    <location>
        <begin position="68"/>
        <end position="92"/>
    </location>
</feature>
<dbReference type="NCBIfam" id="TIGR02970">
    <property type="entry name" value="succ_dehyd_cytB"/>
    <property type="match status" value="1"/>
</dbReference>
<dbReference type="InterPro" id="IPR000701">
    <property type="entry name" value="SuccDH_FuR_B_TM-su"/>
</dbReference>
<dbReference type="GO" id="GO:0006099">
    <property type="term" value="P:tricarboxylic acid cycle"/>
    <property type="evidence" value="ECO:0007669"/>
    <property type="project" value="InterPro"/>
</dbReference>
<dbReference type="PANTHER" id="PTHR10978">
    <property type="entry name" value="SUCCINATE DEHYDROGENASE CYTOCHROME B560 SUBUNIT"/>
    <property type="match status" value="1"/>
</dbReference>
<keyword evidence="5 12" id="KW-0349">Heme</keyword>
<dbReference type="InterPro" id="IPR014314">
    <property type="entry name" value="Succ_DH_cytb556"/>
</dbReference>
<dbReference type="SUPFAM" id="SSF81343">
    <property type="entry name" value="Fumarate reductase respiratory complex transmembrane subunits"/>
    <property type="match status" value="1"/>
</dbReference>
<evidence type="ECO:0000256" key="2">
    <source>
        <dbReference type="ARBA" id="ARBA00004141"/>
    </source>
</evidence>
<keyword evidence="9 12" id="KW-0408">Iron</keyword>
<protein>
    <recommendedName>
        <fullName evidence="4">Succinate dehydrogenase cytochrome b556 subunit</fullName>
    </recommendedName>
</protein>
<comment type="similarity">
    <text evidence="3">Belongs to the cytochrome b560 family.</text>
</comment>
<dbReference type="PROSITE" id="PS01000">
    <property type="entry name" value="SDH_CYT_1"/>
    <property type="match status" value="1"/>
</dbReference>
<reference evidence="15" key="1">
    <citation type="submission" date="2018-02" db="EMBL/GenBank/DDBJ databases">
        <title>Genome sequence of Candidatus Liberibacter europaeus.</title>
        <authorList>
            <person name="Frampton R.A."/>
            <person name="Thompson S.M."/>
            <person name="David C."/>
            <person name="Addison S.M."/>
            <person name="Smith G.R."/>
        </authorList>
    </citation>
    <scope>NUCLEOTIDE SEQUENCE [LARGE SCALE GENOMIC DNA]</scope>
</reference>
<evidence type="ECO:0000256" key="12">
    <source>
        <dbReference type="PIRSR" id="PIRSR000178-1"/>
    </source>
</evidence>
<organism evidence="14 15">
    <name type="scientific">Candidatus Liberibacter europaeus</name>
    <dbReference type="NCBI Taxonomy" id="744859"/>
    <lineage>
        <taxon>Bacteria</taxon>
        <taxon>Pseudomonadati</taxon>
        <taxon>Pseudomonadota</taxon>
        <taxon>Alphaproteobacteria</taxon>
        <taxon>Hyphomicrobiales</taxon>
        <taxon>Rhizobiaceae</taxon>
        <taxon>Liberibacter</taxon>
    </lineage>
</organism>
<comment type="cofactor">
    <cofactor evidence="12">
        <name>heme</name>
        <dbReference type="ChEBI" id="CHEBI:30413"/>
    </cofactor>
    <text evidence="12">The heme is bound between the two transmembrane subunits.</text>
</comment>
<evidence type="ECO:0000313" key="14">
    <source>
        <dbReference type="EMBL" id="PTL86044.1"/>
    </source>
</evidence>
<evidence type="ECO:0000256" key="11">
    <source>
        <dbReference type="ARBA" id="ARBA00025912"/>
    </source>
</evidence>
<comment type="subcellular location">
    <subcellularLocation>
        <location evidence="2">Membrane</location>
        <topology evidence="2">Multi-pass membrane protein</topology>
    </subcellularLocation>
</comment>
<proteinExistence type="inferred from homology"/>
<evidence type="ECO:0000256" key="6">
    <source>
        <dbReference type="ARBA" id="ARBA00022692"/>
    </source>
</evidence>
<dbReference type="GO" id="GO:0009055">
    <property type="term" value="F:electron transfer activity"/>
    <property type="evidence" value="ECO:0007669"/>
    <property type="project" value="InterPro"/>
</dbReference>
<evidence type="ECO:0000256" key="3">
    <source>
        <dbReference type="ARBA" id="ARBA00007244"/>
    </source>
</evidence>
<dbReference type="PANTHER" id="PTHR10978:SF5">
    <property type="entry name" value="SUCCINATE DEHYDROGENASE CYTOCHROME B560 SUBUNIT, MITOCHONDRIAL"/>
    <property type="match status" value="1"/>
</dbReference>
<dbReference type="CDD" id="cd03499">
    <property type="entry name" value="SQR_TypeC_SdhC"/>
    <property type="match status" value="1"/>
</dbReference>
<dbReference type="InterPro" id="IPR018495">
    <property type="entry name" value="Succ_DH_cyt_bsu_CS"/>
</dbReference>
<dbReference type="InterPro" id="IPR034804">
    <property type="entry name" value="SQR/QFR_C/D"/>
</dbReference>
<dbReference type="Proteomes" id="UP000240811">
    <property type="component" value="Unassembled WGS sequence"/>
</dbReference>
<keyword evidence="6 13" id="KW-0812">Transmembrane</keyword>
<evidence type="ECO:0000256" key="10">
    <source>
        <dbReference type="ARBA" id="ARBA00023136"/>
    </source>
</evidence>
<comment type="caution">
    <text evidence="14">The sequence shown here is derived from an EMBL/GenBank/DDBJ whole genome shotgun (WGS) entry which is preliminary data.</text>
</comment>
<comment type="subunit">
    <text evidence="11">Part of an enzyme complex containing four subunits: a flavoprotein, an iron-sulfur protein, plus two membrane-anchoring proteins, SdhC and SdhD. The complex can form homotrimers.</text>
</comment>